<proteinExistence type="predicted"/>
<dbReference type="KEGG" id="fmr:Fuma_02460"/>
<gene>
    <name evidence="6" type="primary">galT</name>
    <name evidence="6" type="ORF">Fuma_02460</name>
</gene>
<keyword evidence="2 6" id="KW-0548">Nucleotidyltransferase</keyword>
<accession>A0A1P8WFJ2</accession>
<dbReference type="GO" id="GO:0006012">
    <property type="term" value="P:galactose metabolic process"/>
    <property type="evidence" value="ECO:0007669"/>
    <property type="project" value="InterPro"/>
</dbReference>
<dbReference type="InterPro" id="IPR036265">
    <property type="entry name" value="HIT-like_sf"/>
</dbReference>
<dbReference type="PANTHER" id="PTHR42763">
    <property type="entry name" value="ADP-GLUCOSE PHOSPHORYLASE"/>
    <property type="match status" value="1"/>
</dbReference>
<evidence type="ECO:0000256" key="3">
    <source>
        <dbReference type="ARBA" id="ARBA00023277"/>
    </source>
</evidence>
<name>A0A1P8WFJ2_9PLAN</name>
<evidence type="ECO:0000256" key="2">
    <source>
        <dbReference type="ARBA" id="ARBA00022695"/>
    </source>
</evidence>
<evidence type="ECO:0000256" key="4">
    <source>
        <dbReference type="PIRSR" id="PIRSR000808-1"/>
    </source>
</evidence>
<dbReference type="STRING" id="1891926.Fuma_02460"/>
<feature type="active site" description="Tele-UMP-histidine intermediate" evidence="4">
    <location>
        <position position="182"/>
    </location>
</feature>
<keyword evidence="3" id="KW-0119">Carbohydrate metabolism</keyword>
<dbReference type="OrthoDB" id="9769064at2"/>
<protein>
    <submittedName>
        <fullName evidence="6">Galactose-1-phosphate uridylyltransferase</fullName>
        <ecNumber evidence="6">2.7.7.12</ecNumber>
    </submittedName>
</protein>
<evidence type="ECO:0000313" key="7">
    <source>
        <dbReference type="Proteomes" id="UP000187735"/>
    </source>
</evidence>
<dbReference type="EMBL" id="CP017641">
    <property type="protein sequence ID" value="APZ92848.1"/>
    <property type="molecule type" value="Genomic_DNA"/>
</dbReference>
<evidence type="ECO:0000259" key="5">
    <source>
        <dbReference type="Pfam" id="PF01087"/>
    </source>
</evidence>
<organism evidence="6 7">
    <name type="scientific">Fuerstiella marisgermanici</name>
    <dbReference type="NCBI Taxonomy" id="1891926"/>
    <lineage>
        <taxon>Bacteria</taxon>
        <taxon>Pseudomonadati</taxon>
        <taxon>Planctomycetota</taxon>
        <taxon>Planctomycetia</taxon>
        <taxon>Planctomycetales</taxon>
        <taxon>Planctomycetaceae</taxon>
        <taxon>Fuerstiella</taxon>
    </lineage>
</organism>
<dbReference type="InterPro" id="IPR053177">
    <property type="entry name" value="ADP-glucose_phosphorylase"/>
</dbReference>
<evidence type="ECO:0000313" key="6">
    <source>
        <dbReference type="EMBL" id="APZ92848.1"/>
    </source>
</evidence>
<dbReference type="PIRSF" id="PIRSF000808">
    <property type="entry name" value="GalT"/>
    <property type="match status" value="1"/>
</dbReference>
<keyword evidence="1 6" id="KW-0808">Transferase</keyword>
<reference evidence="6 7" key="1">
    <citation type="journal article" date="2016" name="Front. Microbiol.">
        <title>Fuerstia marisgermanicae gen. nov., sp. nov., an Unusual Member of the Phylum Planctomycetes from the German Wadden Sea.</title>
        <authorList>
            <person name="Kohn T."/>
            <person name="Heuer A."/>
            <person name="Jogler M."/>
            <person name="Vollmers J."/>
            <person name="Boedeker C."/>
            <person name="Bunk B."/>
            <person name="Rast P."/>
            <person name="Borchert D."/>
            <person name="Glockner I."/>
            <person name="Freese H.M."/>
            <person name="Klenk H.P."/>
            <person name="Overmann J."/>
            <person name="Kaster A.K."/>
            <person name="Rohde M."/>
            <person name="Wiegand S."/>
            <person name="Jogler C."/>
        </authorList>
    </citation>
    <scope>NUCLEOTIDE SEQUENCE [LARGE SCALE GENOMIC DNA]</scope>
    <source>
        <strain evidence="6 7">NH11</strain>
    </source>
</reference>
<dbReference type="AlphaFoldDB" id="A0A1P8WFJ2"/>
<dbReference type="Proteomes" id="UP000187735">
    <property type="component" value="Chromosome"/>
</dbReference>
<dbReference type="RefSeq" id="WP_077024413.1">
    <property type="nucleotide sequence ID" value="NZ_CP017641.1"/>
</dbReference>
<dbReference type="Pfam" id="PF01087">
    <property type="entry name" value="GalP_UDP_transf"/>
    <property type="match status" value="1"/>
</dbReference>
<dbReference type="GO" id="GO:0008108">
    <property type="term" value="F:UDP-glucose:hexose-1-phosphate uridylyltransferase activity"/>
    <property type="evidence" value="ECO:0007669"/>
    <property type="project" value="UniProtKB-EC"/>
</dbReference>
<sequence length="368" mass="40799">MTNPESRIDVLTGRQVIVAAARAVRPVHVSESAFNESPEDDPFLEGHEHTTPQERVALRTTNSAADKPGWLLRIVPNLYPAVVPQSDFDDSTPVGGASPQADCHSAFAPPTTARGIHDVVIECPDHRSRLAQLSVVEIARTFKAWQMRLKQIRATAADTGIQAVSIFRNEGSQAGASLPHCHSQILATDFVGPQLTERLHRVRQFKAEGGECLFQHWLQSEVAAKERMIRRDDRIAIVCPFASRVPWHTRFCPTPLQPAHFEDIDERELLALASAVRDVVQSLDQCAGFLPHNLTLSLPPLNASDEFPWSLDLLPRSSRIAGFELLTDVDINTVAPEAAAAAIRQHADWQNDAQWHPSDLCPPGYEWR</sequence>
<dbReference type="GO" id="GO:0008270">
    <property type="term" value="F:zinc ion binding"/>
    <property type="evidence" value="ECO:0007669"/>
    <property type="project" value="InterPro"/>
</dbReference>
<evidence type="ECO:0000256" key="1">
    <source>
        <dbReference type="ARBA" id="ARBA00022679"/>
    </source>
</evidence>
<dbReference type="PANTHER" id="PTHR42763:SF2">
    <property type="entry name" value="ADP-GLUCOSE PHOSPHORYLASE"/>
    <property type="match status" value="1"/>
</dbReference>
<dbReference type="SUPFAM" id="SSF54197">
    <property type="entry name" value="HIT-like"/>
    <property type="match status" value="2"/>
</dbReference>
<keyword evidence="7" id="KW-1185">Reference proteome</keyword>
<dbReference type="Gene3D" id="3.30.428.10">
    <property type="entry name" value="HIT-like"/>
    <property type="match status" value="2"/>
</dbReference>
<feature type="domain" description="Galactose-1-phosphate uridyl transferase N-terminal" evidence="5">
    <location>
        <begin position="4"/>
        <end position="191"/>
    </location>
</feature>
<dbReference type="EC" id="2.7.7.12" evidence="6"/>
<dbReference type="InterPro" id="IPR005849">
    <property type="entry name" value="GalP_Utransf_N"/>
</dbReference>
<dbReference type="InterPro" id="IPR001937">
    <property type="entry name" value="GalP_UDPtransf1"/>
</dbReference>